<sequence length="1667" mass="191548">MSAIGIKTEDDYIRTLKKSVSSKYGNSLFKRIPLKDGSVYNLTASTDELIEIENTLKKVLELYKSRFEWLVSGSRKLFGIIEGRSICIILDINPDDKQTLAYFIKCLISLLKQQLVYVEKFNFIRGASEIVTWQPHCVTVTPESVSNAVSWIMDLDLDVKNKSSTVLECLLYAINDTSLDAIYIFTDGSLCKSGINNLLEKIKDIYLPPIHVSVLNCINPEYLKFLRKFAKATHGRFNYYNNKEKGITNSSMSSDVILMLKEINKAQSIFSDIQTILKDVTQDLSNHSVSQHTQPSNEERHLSSKDWLNSTAGLSKNNLLLNHFLKEHVVHDCEDFGDYENEEKPSNKQSCDSFSHVKFNDGIVKHIQITESMINEFKNKVTDLVNKYEFRMKWLKESSRAFFGNILEKKVVLLVDTSSSMEAKLYQVKKALCKVIQEQLPEKEVFNILHFNSEVHMWKNEMMDCSEINFKDATVWVKSLFAAGSTNTLEALQSCYTLKDIEGIYLLSDGRPDQPCEEILSHINSSIPIHSISYNCDDEQANGFLYELSKKTSGRYHCFFENEFSIGEKFQSEDLYLIKKELKRAQHELEKSSLLQKAVQQKNAARKFCLDPNKLKNRPVSAYVDNKSSLLRTKVMNENEDKQENKHNSLKAKKKKLEHESENVNNIKKWIKRYGLKACKLTITDALAPTIISRKPTYIPVLGKDVLSKVFGEAIPVIKTVSGLSKELHAINLHVLDLGSYEEKLNNWFKVIISKMTSYIISNMPVEVKEKMNVEKVYEYSECKEMLFQSYNENELPEKIQKDLNLLEAELERGHVFLKQSTDLKEFIKQMDKEKTDEKEDNLVSVKPKMKDVGDGSMRFRYHRVLARNDFDGYYYLALVKKYLNSRFVNVCFDNGEEQIVSVRYVISVGGSRPCPLLKIGDHVLARCQSHESLNGEDDCYKPGIIQVTPVQATSSLNFHTVVMYNGMKVTLLRKDMTKISRARFVQTVRFIQEALVLSQNEFRLKDFQEKETHSLSEESSVTSGKSEDYGNTETNSVASEDKEQDVYDVVSIHSEYDMDDTIKKLEVTNDLTKESYENDTNLLNDLTKESHENNADLTKENFENKLNLSLNEDDFFETQSELTDKLNENELLENNKSRDLKNDPFLTDINNDSTSIKNKIISVQLLEELQQKINEHQKYIEMKYDLKFQELSEQANTLQKIEEFLCEKIAHQTDLQKQFQLQISDDIKQQEVLLQKQLQMQYDELQNKKEYSSNEYLQSTKELLSQHEQLIKQILENQQHQLAQQNKEISENQEINKKKESSNDISPLLSYESKDDVTDDFLLKDIPWSSTSSDVFNSRSEIKHDIYNTNNIIGSPEKQHTIEKDNLSSELKVLVHPLSEAVLLAQGDSGLFVSRTPLESGPVVQISSISSPLAIGKEVLGRFKNDGLYYKGIVRRLLNSTYVIEDGFGDVYKVEHDNIIFETADNTIQIGSHVIGLYSSLVSSYAPGTVISVERGSTINIQFYDGQTSLIPCTEVYLTTYSKFERDILIIRQHENALIGQTVVARDNKTGKYHLATIKSQILGSRNYLVEWSDQTLEHQNYVFIFGSHSIHKNMKNKSYCLAITDKDTFTYLPAIVESVKENELNLVFCDSNTVKAVESAHAFWISEYFYKDAVYYWKSKNNLST</sequence>
<feature type="region of interest" description="Disordered" evidence="1">
    <location>
        <begin position="1014"/>
        <end position="1041"/>
    </location>
</feature>
<dbReference type="Pfam" id="PF15057">
    <property type="entry name" value="DUF4537"/>
    <property type="match status" value="3"/>
</dbReference>
<gene>
    <name evidence="4" type="primary">LOC101240901</name>
</gene>
<dbReference type="SUPFAM" id="SSF53300">
    <property type="entry name" value="vWA-like"/>
    <property type="match status" value="1"/>
</dbReference>
<name>A0ABM4D2I8_HYDVU</name>
<accession>A0ABM4D2I8</accession>
<keyword evidence="3" id="KW-1185">Reference proteome</keyword>
<dbReference type="InterPro" id="IPR002035">
    <property type="entry name" value="VWF_A"/>
</dbReference>
<evidence type="ECO:0000313" key="4">
    <source>
        <dbReference type="RefSeq" id="XP_065668464.1"/>
    </source>
</evidence>
<protein>
    <submittedName>
        <fullName evidence="4">von Willebrand factor A domain-containing protein 3B isoform X5</fullName>
    </submittedName>
</protein>
<feature type="region of interest" description="Disordered" evidence="1">
    <location>
        <begin position="1283"/>
        <end position="1308"/>
    </location>
</feature>
<feature type="region of interest" description="Disordered" evidence="1">
    <location>
        <begin position="637"/>
        <end position="657"/>
    </location>
</feature>
<reference evidence="4" key="1">
    <citation type="submission" date="2025-08" db="UniProtKB">
        <authorList>
            <consortium name="RefSeq"/>
        </authorList>
    </citation>
    <scope>IDENTIFICATION</scope>
</reference>
<dbReference type="PANTHER" id="PTHR46785:SF1">
    <property type="entry name" value="VON WILLEBRAND FACTOR A DOMAIN-CONTAINING PROTEIN 3B"/>
    <property type="match status" value="1"/>
</dbReference>
<evidence type="ECO:0000256" key="1">
    <source>
        <dbReference type="SAM" id="MobiDB-lite"/>
    </source>
</evidence>
<dbReference type="InterPro" id="IPR036465">
    <property type="entry name" value="vWFA_dom_sf"/>
</dbReference>
<dbReference type="CDD" id="cd04508">
    <property type="entry name" value="Tudor_SF"/>
    <property type="match status" value="1"/>
</dbReference>
<dbReference type="Proteomes" id="UP001652625">
    <property type="component" value="Chromosome 12"/>
</dbReference>
<evidence type="ECO:0000259" key="2">
    <source>
        <dbReference type="SMART" id="SM00327"/>
    </source>
</evidence>
<dbReference type="GeneID" id="101240901"/>
<feature type="domain" description="VWFA" evidence="2">
    <location>
        <begin position="408"/>
        <end position="575"/>
    </location>
</feature>
<dbReference type="PANTHER" id="PTHR46785">
    <property type="entry name" value="VON WILLEBRAND FACTOR A DOMAIN-CONTAINING PROTEIN 3B"/>
    <property type="match status" value="1"/>
</dbReference>
<organism evidence="3 4">
    <name type="scientific">Hydra vulgaris</name>
    <name type="common">Hydra</name>
    <name type="synonym">Hydra attenuata</name>
    <dbReference type="NCBI Taxonomy" id="6087"/>
    <lineage>
        <taxon>Eukaryota</taxon>
        <taxon>Metazoa</taxon>
        <taxon>Cnidaria</taxon>
        <taxon>Hydrozoa</taxon>
        <taxon>Hydroidolina</taxon>
        <taxon>Anthoathecata</taxon>
        <taxon>Aplanulata</taxon>
        <taxon>Hydridae</taxon>
        <taxon>Hydra</taxon>
    </lineage>
</organism>
<dbReference type="RefSeq" id="XP_065668464.1">
    <property type="nucleotide sequence ID" value="XM_065812392.1"/>
</dbReference>
<evidence type="ECO:0000313" key="3">
    <source>
        <dbReference type="Proteomes" id="UP001652625"/>
    </source>
</evidence>
<feature type="compositionally biased region" description="Polar residues" evidence="1">
    <location>
        <begin position="1018"/>
        <end position="1039"/>
    </location>
</feature>
<dbReference type="InterPro" id="IPR032770">
    <property type="entry name" value="DUF4537"/>
</dbReference>
<proteinExistence type="predicted"/>
<dbReference type="Gene3D" id="3.40.50.410">
    <property type="entry name" value="von Willebrand factor, type A domain"/>
    <property type="match status" value="1"/>
</dbReference>
<dbReference type="SMART" id="SM00327">
    <property type="entry name" value="VWA"/>
    <property type="match status" value="1"/>
</dbReference>
<feature type="compositionally biased region" description="Basic and acidic residues" evidence="1">
    <location>
        <begin position="1289"/>
        <end position="1303"/>
    </location>
</feature>
<feature type="compositionally biased region" description="Basic and acidic residues" evidence="1">
    <location>
        <begin position="637"/>
        <end position="647"/>
    </location>
</feature>
<dbReference type="Pfam" id="PF13768">
    <property type="entry name" value="VWA_3"/>
    <property type="match status" value="2"/>
</dbReference>